<sequence length="35" mass="4066">TLKERGVDPKELEKIWCDAYDQDNIPAVLGSRLYE</sequence>
<evidence type="ECO:0000313" key="1">
    <source>
        <dbReference type="EMBL" id="GAH23661.1"/>
    </source>
</evidence>
<reference evidence="1" key="1">
    <citation type="journal article" date="2014" name="Front. Microbiol.">
        <title>High frequency of phylogenetically diverse reductive dehalogenase-homologous genes in deep subseafloor sedimentary metagenomes.</title>
        <authorList>
            <person name="Kawai M."/>
            <person name="Futagami T."/>
            <person name="Toyoda A."/>
            <person name="Takaki Y."/>
            <person name="Nishi S."/>
            <person name="Hori S."/>
            <person name="Arai W."/>
            <person name="Tsubouchi T."/>
            <person name="Morono Y."/>
            <person name="Uchiyama I."/>
            <person name="Ito T."/>
            <person name="Fujiyama A."/>
            <person name="Inagaki F."/>
            <person name="Takami H."/>
        </authorList>
    </citation>
    <scope>NUCLEOTIDE SEQUENCE</scope>
    <source>
        <strain evidence="1">Expedition CK06-06</strain>
    </source>
</reference>
<proteinExistence type="predicted"/>
<gene>
    <name evidence="1" type="ORF">S01H4_66450</name>
</gene>
<accession>X1DRM5</accession>
<protein>
    <submittedName>
        <fullName evidence="1">Uncharacterized protein</fullName>
    </submittedName>
</protein>
<organism evidence="1">
    <name type="scientific">marine sediment metagenome</name>
    <dbReference type="NCBI Taxonomy" id="412755"/>
    <lineage>
        <taxon>unclassified sequences</taxon>
        <taxon>metagenomes</taxon>
        <taxon>ecological metagenomes</taxon>
    </lineage>
</organism>
<name>X1DRM5_9ZZZZ</name>
<comment type="caution">
    <text evidence="1">The sequence shown here is derived from an EMBL/GenBank/DDBJ whole genome shotgun (WGS) entry which is preliminary data.</text>
</comment>
<dbReference type="AlphaFoldDB" id="X1DRM5"/>
<dbReference type="EMBL" id="BART01041159">
    <property type="protein sequence ID" value="GAH23661.1"/>
    <property type="molecule type" value="Genomic_DNA"/>
</dbReference>
<feature type="non-terminal residue" evidence="1">
    <location>
        <position position="1"/>
    </location>
</feature>